<dbReference type="InterPro" id="IPR048254">
    <property type="entry name" value="CDP_ALCOHOL_P_TRANSF_CS"/>
</dbReference>
<gene>
    <name evidence="13" type="ORF">CIHG_02313</name>
</gene>
<dbReference type="STRING" id="396776.A0A0J8RKQ2"/>
<evidence type="ECO:0000256" key="12">
    <source>
        <dbReference type="SAM" id="Phobius"/>
    </source>
</evidence>
<evidence type="ECO:0000256" key="1">
    <source>
        <dbReference type="ARBA" id="ARBA00001946"/>
    </source>
</evidence>
<evidence type="ECO:0000256" key="3">
    <source>
        <dbReference type="ARBA" id="ARBA00010441"/>
    </source>
</evidence>
<organism evidence="13 14">
    <name type="scientific">Coccidioides immitis H538.4</name>
    <dbReference type="NCBI Taxonomy" id="396776"/>
    <lineage>
        <taxon>Eukaryota</taxon>
        <taxon>Fungi</taxon>
        <taxon>Dikarya</taxon>
        <taxon>Ascomycota</taxon>
        <taxon>Pezizomycotina</taxon>
        <taxon>Eurotiomycetes</taxon>
        <taxon>Eurotiomycetidae</taxon>
        <taxon>Onygenales</taxon>
        <taxon>Onygenaceae</taxon>
        <taxon>Coccidioides</taxon>
    </lineage>
</organism>
<feature type="transmembrane region" description="Helical" evidence="12">
    <location>
        <begin position="50"/>
        <end position="68"/>
    </location>
</feature>
<dbReference type="VEuPathDB" id="FungiDB:CIHG_02313"/>
<dbReference type="OrthoDB" id="196717at2759"/>
<comment type="pathway">
    <text evidence="8">Phospholipid metabolism; phosphatidylcholine biosynthesis; phosphatidylcholine from phosphocholine: step 2/2.</text>
</comment>
<feature type="transmembrane region" description="Helical" evidence="12">
    <location>
        <begin position="293"/>
        <end position="311"/>
    </location>
</feature>
<dbReference type="GO" id="GO:0006654">
    <property type="term" value="P:phosphatidic acid biosynthetic process"/>
    <property type="evidence" value="ECO:0007669"/>
    <property type="project" value="EnsemblFungi"/>
</dbReference>
<comment type="similarity">
    <text evidence="3 11">Belongs to the CDP-alcohol phosphatidyltransferase class-I family.</text>
</comment>
<evidence type="ECO:0000313" key="14">
    <source>
        <dbReference type="Proteomes" id="UP000054563"/>
    </source>
</evidence>
<dbReference type="InterPro" id="IPR043130">
    <property type="entry name" value="CDP-OH_PTrfase_TM_dom"/>
</dbReference>
<evidence type="ECO:0000313" key="13">
    <source>
        <dbReference type="EMBL" id="KMU84529.1"/>
    </source>
</evidence>
<proteinExistence type="inferred from homology"/>
<comment type="subcellular location">
    <subcellularLocation>
        <location evidence="2">Endomembrane system</location>
        <topology evidence="2">Multi-pass membrane protein</topology>
    </subcellularLocation>
</comment>
<accession>A0A0J8RKQ2</accession>
<evidence type="ECO:0000256" key="9">
    <source>
        <dbReference type="ARBA" id="ARBA00038987"/>
    </source>
</evidence>
<dbReference type="GO" id="GO:0004142">
    <property type="term" value="F:diacylglycerol cholinephosphotransferase activity"/>
    <property type="evidence" value="ECO:0007669"/>
    <property type="project" value="UniProtKB-EC"/>
</dbReference>
<evidence type="ECO:0000256" key="5">
    <source>
        <dbReference type="ARBA" id="ARBA00022692"/>
    </source>
</evidence>
<feature type="transmembrane region" description="Helical" evidence="12">
    <location>
        <begin position="226"/>
        <end position="250"/>
    </location>
</feature>
<evidence type="ECO:0000256" key="6">
    <source>
        <dbReference type="ARBA" id="ARBA00022989"/>
    </source>
</evidence>
<evidence type="ECO:0000256" key="2">
    <source>
        <dbReference type="ARBA" id="ARBA00004127"/>
    </source>
</evidence>
<feature type="transmembrane region" description="Helical" evidence="12">
    <location>
        <begin position="163"/>
        <end position="190"/>
    </location>
</feature>
<dbReference type="PANTHER" id="PTHR10414:SF37">
    <property type="entry name" value="BB IN A BOXCAR, ISOFORM C"/>
    <property type="match status" value="1"/>
</dbReference>
<dbReference type="Gene3D" id="1.20.120.1760">
    <property type="match status" value="1"/>
</dbReference>
<dbReference type="PANTHER" id="PTHR10414">
    <property type="entry name" value="ETHANOLAMINEPHOSPHOTRANSFERASE"/>
    <property type="match status" value="1"/>
</dbReference>
<keyword evidence="6 12" id="KW-1133">Transmembrane helix</keyword>
<dbReference type="EMBL" id="DS016985">
    <property type="protein sequence ID" value="KMU84529.1"/>
    <property type="molecule type" value="Genomic_DNA"/>
</dbReference>
<protein>
    <recommendedName>
        <fullName evidence="9">diacylglycerol cholinephosphotransferase</fullName>
        <ecNumber evidence="9">2.7.8.2</ecNumber>
    </recommendedName>
</protein>
<dbReference type="GO" id="GO:0101026">
    <property type="term" value="P:mitotic nuclear membrane biogenesis"/>
    <property type="evidence" value="ECO:0007669"/>
    <property type="project" value="EnsemblFungi"/>
</dbReference>
<keyword evidence="4 11" id="KW-0808">Transferase</keyword>
<evidence type="ECO:0000256" key="7">
    <source>
        <dbReference type="ARBA" id="ARBA00023136"/>
    </source>
</evidence>
<feature type="transmembrane region" description="Helical" evidence="12">
    <location>
        <begin position="323"/>
        <end position="342"/>
    </location>
</feature>
<dbReference type="GO" id="GO:0016020">
    <property type="term" value="C:membrane"/>
    <property type="evidence" value="ECO:0007669"/>
    <property type="project" value="InterPro"/>
</dbReference>
<comment type="cofactor">
    <cofactor evidence="1">
        <name>Mg(2+)</name>
        <dbReference type="ChEBI" id="CHEBI:18420"/>
    </cofactor>
</comment>
<feature type="transmembrane region" description="Helical" evidence="12">
    <location>
        <begin position="262"/>
        <end position="281"/>
    </location>
</feature>
<dbReference type="EC" id="2.7.8.2" evidence="9"/>
<feature type="transmembrane region" description="Helical" evidence="12">
    <location>
        <begin position="138"/>
        <end position="157"/>
    </location>
</feature>
<dbReference type="eggNOG" id="KOG2877">
    <property type="taxonomic scope" value="Eukaryota"/>
</dbReference>
<feature type="transmembrane region" description="Helical" evidence="12">
    <location>
        <begin position="354"/>
        <end position="377"/>
    </location>
</feature>
<dbReference type="GO" id="GO:0012505">
    <property type="term" value="C:endomembrane system"/>
    <property type="evidence" value="ECO:0007669"/>
    <property type="project" value="UniProtKB-SubCell"/>
</dbReference>
<dbReference type="InterPro" id="IPR000462">
    <property type="entry name" value="CDP-OH_P_trans"/>
</dbReference>
<dbReference type="Pfam" id="PF01066">
    <property type="entry name" value="CDP-OH_P_transf"/>
    <property type="match status" value="1"/>
</dbReference>
<dbReference type="FunFam" id="1.20.120.1760:FF:000012">
    <property type="entry name" value="sn-1,2-diacylglycerol cholinephosphotransferase"/>
    <property type="match status" value="1"/>
</dbReference>
<evidence type="ECO:0000256" key="8">
    <source>
        <dbReference type="ARBA" id="ARBA00037890"/>
    </source>
</evidence>
<sequence>MVYIRQWDLEALRQYKYSGVDRSLVSRYIMKPFYTHVVIKCFPMSMAPNLITLTGFSFVVINFLTLLWYNPGLDTDCPPWVYLSWAVGLFLYQTFDAVDGTQARRTRQSGPLGELFDHGVDACNTALEVLMFAGAMNLGQTWATVLALFGSALTFYVQTWDEYYTQVLTLGIISGPVEGILTLCLVYIFTAVKGGASFWHQPMMPTMGVPQIALIPDHIYNLPFTSWYLIYGGLLLLFSTVMSIMNVIDVRRKRGQSTLQPLLGLLPVAAAWTLIISYLHLNPIILNHHLVPFSLFVGVINAYSVGRMIIAHLVKMEFPYQNVLLFPLLFAVFDSAAPKMGWPWPGYLGDSTNQVAFVFGCLGLGLGVYGSFVHPFTRLHDVLTRGKARMHVSADIAHFFSPMVLWHLTAQEMPLTFIANPRRRLLPVEIPTKFSDLWLWKFGTQERAPGERVYDEDKRSPYLRANC</sequence>
<comment type="catalytic activity">
    <reaction evidence="10">
        <text>CDP-N,N-dimethylethanolamine + a 1,2-diacyl-sn-glycerol = a 1,2-diacyl-sn-glycero-3-phospho-N,N-dimethylethanolamine + CMP + H(+)</text>
        <dbReference type="Rhea" id="RHEA:33775"/>
        <dbReference type="ChEBI" id="CHEBI:15378"/>
        <dbReference type="ChEBI" id="CHEBI:17815"/>
        <dbReference type="ChEBI" id="CHEBI:60377"/>
        <dbReference type="ChEBI" id="CHEBI:64572"/>
        <dbReference type="ChEBI" id="CHEBI:65117"/>
    </reaction>
    <physiologicalReaction direction="left-to-right" evidence="10">
        <dbReference type="Rhea" id="RHEA:33776"/>
    </physiologicalReaction>
</comment>
<dbReference type="Proteomes" id="UP000054563">
    <property type="component" value="Unassembled WGS sequence"/>
</dbReference>
<dbReference type="PROSITE" id="PS00379">
    <property type="entry name" value="CDP_ALCOHOL_P_TRANSF"/>
    <property type="match status" value="1"/>
</dbReference>
<dbReference type="AlphaFoldDB" id="A0A0J8RKQ2"/>
<evidence type="ECO:0000256" key="4">
    <source>
        <dbReference type="ARBA" id="ARBA00022679"/>
    </source>
</evidence>
<keyword evidence="7 12" id="KW-0472">Membrane</keyword>
<evidence type="ECO:0000256" key="10">
    <source>
        <dbReference type="ARBA" id="ARBA00051857"/>
    </source>
</evidence>
<keyword evidence="5 12" id="KW-0812">Transmembrane</keyword>
<name>A0A0J8RKQ2_COCIT</name>
<evidence type="ECO:0000256" key="11">
    <source>
        <dbReference type="RuleBase" id="RU003750"/>
    </source>
</evidence>
<dbReference type="InterPro" id="IPR014472">
    <property type="entry name" value="CHOPT"/>
</dbReference>
<reference evidence="14" key="1">
    <citation type="journal article" date="2010" name="Genome Res.">
        <title>Population genomic sequencing of Coccidioides fungi reveals recent hybridization and transposon control.</title>
        <authorList>
            <person name="Neafsey D.E."/>
            <person name="Barker B.M."/>
            <person name="Sharpton T.J."/>
            <person name="Stajich J.E."/>
            <person name="Park D.J."/>
            <person name="Whiston E."/>
            <person name="Hung C.-Y."/>
            <person name="McMahan C."/>
            <person name="White J."/>
            <person name="Sykes S."/>
            <person name="Heiman D."/>
            <person name="Young S."/>
            <person name="Zeng Q."/>
            <person name="Abouelleil A."/>
            <person name="Aftuck L."/>
            <person name="Bessette D."/>
            <person name="Brown A."/>
            <person name="FitzGerald M."/>
            <person name="Lui A."/>
            <person name="Macdonald J.P."/>
            <person name="Priest M."/>
            <person name="Orbach M.J."/>
            <person name="Galgiani J.N."/>
            <person name="Kirkland T.N."/>
            <person name="Cole G.T."/>
            <person name="Birren B.W."/>
            <person name="Henn M.R."/>
            <person name="Taylor J.W."/>
            <person name="Rounsley S.D."/>
        </authorList>
    </citation>
    <scope>NUCLEOTIDE SEQUENCE [LARGE SCALE GENOMIC DNA]</scope>
    <source>
        <strain evidence="14">H538.4</strain>
    </source>
</reference>